<feature type="compositionally biased region" description="Low complexity" evidence="2">
    <location>
        <begin position="101"/>
        <end position="119"/>
    </location>
</feature>
<organism evidence="3 4">
    <name type="scientific">Cuscuta campestris</name>
    <dbReference type="NCBI Taxonomy" id="132261"/>
    <lineage>
        <taxon>Eukaryota</taxon>
        <taxon>Viridiplantae</taxon>
        <taxon>Streptophyta</taxon>
        <taxon>Embryophyta</taxon>
        <taxon>Tracheophyta</taxon>
        <taxon>Spermatophyta</taxon>
        <taxon>Magnoliopsida</taxon>
        <taxon>eudicotyledons</taxon>
        <taxon>Gunneridae</taxon>
        <taxon>Pentapetalae</taxon>
        <taxon>asterids</taxon>
        <taxon>lamiids</taxon>
        <taxon>Solanales</taxon>
        <taxon>Convolvulaceae</taxon>
        <taxon>Cuscuteae</taxon>
        <taxon>Cuscuta</taxon>
        <taxon>Cuscuta subgen. Grammica</taxon>
        <taxon>Cuscuta sect. Cleistogrammica</taxon>
    </lineage>
</organism>
<dbReference type="InterPro" id="IPR027417">
    <property type="entry name" value="P-loop_NTPase"/>
</dbReference>
<dbReference type="GO" id="GO:0043531">
    <property type="term" value="F:ADP binding"/>
    <property type="evidence" value="ECO:0007669"/>
    <property type="project" value="TreeGrafter"/>
</dbReference>
<comment type="subcellular location">
    <subcellularLocation>
        <location evidence="1">Plastid</location>
    </subcellularLocation>
</comment>
<proteinExistence type="predicted"/>
<name>A0A484KJY1_9ASTE</name>
<sequence>MFSIKRGDLVKRTGSIVDVPAGKAMLGRVVDALGVPIDGRGALSDHERRRVEVKAPGIIECKSVHKHMQTAPTIFDSATENTAPVAALEPLSATEDTSPVSAGDMTSSSAAGTGSSTSAELKDQLPDEAAPIADEAAPIAGRGQRARVGSVGIGPLPRAALSSTTSTPSAVASPATASIAVALSGGAALTVAAAVLEPAAMETTAVAAAVLGSPATAADGCRPPPLTSGLPARRAVLLKSAMGLRCRSKSMRAERAWRKVGSGS</sequence>
<dbReference type="SUPFAM" id="SSF52540">
    <property type="entry name" value="P-loop containing nucleoside triphosphate hydrolases"/>
    <property type="match status" value="1"/>
</dbReference>
<dbReference type="InterPro" id="IPR005294">
    <property type="entry name" value="ATP_synth_F1_asu"/>
</dbReference>
<dbReference type="GO" id="GO:0009536">
    <property type="term" value="C:plastid"/>
    <property type="evidence" value="ECO:0007669"/>
    <property type="project" value="UniProtKB-SubCell"/>
</dbReference>
<evidence type="ECO:0000256" key="2">
    <source>
        <dbReference type="SAM" id="MobiDB-lite"/>
    </source>
</evidence>
<dbReference type="AlphaFoldDB" id="A0A484KJY1"/>
<accession>A0A484KJY1</accession>
<dbReference type="PANTHER" id="PTHR48082:SF2">
    <property type="entry name" value="ATP SYNTHASE SUBUNIT ALPHA, MITOCHONDRIAL"/>
    <property type="match status" value="1"/>
</dbReference>
<evidence type="ECO:0000313" key="4">
    <source>
        <dbReference type="Proteomes" id="UP000595140"/>
    </source>
</evidence>
<protein>
    <recommendedName>
        <fullName evidence="5">ATPase F1/V1/A1 complex alpha/beta subunit N-terminal domain-containing protein</fullName>
    </recommendedName>
</protein>
<evidence type="ECO:0000313" key="3">
    <source>
        <dbReference type="EMBL" id="VFQ65148.1"/>
    </source>
</evidence>
<dbReference type="OrthoDB" id="30023at2759"/>
<dbReference type="GO" id="GO:0046933">
    <property type="term" value="F:proton-transporting ATP synthase activity, rotational mechanism"/>
    <property type="evidence" value="ECO:0007669"/>
    <property type="project" value="InterPro"/>
</dbReference>
<dbReference type="Proteomes" id="UP000595140">
    <property type="component" value="Unassembled WGS sequence"/>
</dbReference>
<feature type="region of interest" description="Disordered" evidence="2">
    <location>
        <begin position="92"/>
        <end position="122"/>
    </location>
</feature>
<reference evidence="3 4" key="1">
    <citation type="submission" date="2018-04" db="EMBL/GenBank/DDBJ databases">
        <authorList>
            <person name="Vogel A."/>
        </authorList>
    </citation>
    <scope>NUCLEOTIDE SEQUENCE [LARGE SCALE GENOMIC DNA]</scope>
</reference>
<keyword evidence="4" id="KW-1185">Reference proteome</keyword>
<evidence type="ECO:0008006" key="5">
    <source>
        <dbReference type="Google" id="ProtNLM"/>
    </source>
</evidence>
<dbReference type="GO" id="GO:0005524">
    <property type="term" value="F:ATP binding"/>
    <property type="evidence" value="ECO:0007669"/>
    <property type="project" value="TreeGrafter"/>
</dbReference>
<dbReference type="EMBL" id="OOIL02000450">
    <property type="protein sequence ID" value="VFQ65148.1"/>
    <property type="molecule type" value="Genomic_DNA"/>
</dbReference>
<gene>
    <name evidence="3" type="ORF">CCAM_LOCUS6924</name>
</gene>
<evidence type="ECO:0000256" key="1">
    <source>
        <dbReference type="ARBA" id="ARBA00004474"/>
    </source>
</evidence>
<dbReference type="Gene3D" id="3.40.50.12240">
    <property type="match status" value="1"/>
</dbReference>
<dbReference type="GO" id="GO:0045259">
    <property type="term" value="C:proton-transporting ATP synthase complex"/>
    <property type="evidence" value="ECO:0007669"/>
    <property type="project" value="InterPro"/>
</dbReference>
<dbReference type="PANTHER" id="PTHR48082">
    <property type="entry name" value="ATP SYNTHASE SUBUNIT ALPHA, MITOCHONDRIAL"/>
    <property type="match status" value="1"/>
</dbReference>